<gene>
    <name evidence="1" type="ORF">GCM10023205_57620</name>
</gene>
<evidence type="ECO:0008006" key="3">
    <source>
        <dbReference type="Google" id="ProtNLM"/>
    </source>
</evidence>
<keyword evidence="2" id="KW-1185">Reference proteome</keyword>
<reference evidence="2" key="1">
    <citation type="journal article" date="2019" name="Int. J. Syst. Evol. Microbiol.">
        <title>The Global Catalogue of Microorganisms (GCM) 10K type strain sequencing project: providing services to taxonomists for standard genome sequencing and annotation.</title>
        <authorList>
            <consortium name="The Broad Institute Genomics Platform"/>
            <consortium name="The Broad Institute Genome Sequencing Center for Infectious Disease"/>
            <person name="Wu L."/>
            <person name="Ma J."/>
        </authorList>
    </citation>
    <scope>NUCLEOTIDE SEQUENCE [LARGE SCALE GENOMIC DNA]</scope>
    <source>
        <strain evidence="2">JCM 17986</strain>
    </source>
</reference>
<dbReference type="Proteomes" id="UP001500466">
    <property type="component" value="Unassembled WGS sequence"/>
</dbReference>
<dbReference type="RefSeq" id="WP_345678638.1">
    <property type="nucleotide sequence ID" value="NZ_BAABHS010000023.1"/>
</dbReference>
<name>A0ABP9HY49_9ACTN</name>
<evidence type="ECO:0000313" key="1">
    <source>
        <dbReference type="EMBL" id="GAA4980965.1"/>
    </source>
</evidence>
<sequence>MTERTIAAEWAWHAKPGDSHGDYRVLRASGPPADYPRFGAEIRARAIGTPLPAVRGPDALPWVRFDRSADGAANTVTWTEWSALLDEFGRPIVGTSHYVLPGVDLALHRPALDELMQALFGIDLAEHPPQPALLTLPAPSEPSERQPYPLGWLASVAALVLEGPVTLVPDAADWPTRDRVRVFDDILGLLPYPAAAAVSAATWWTASAAGSVRLAVGPAQRGRRAVRIGGPAEPETAAGAAYRGLVLALAEARGAVPLRRDLRAFPMPSAPGPDFLRAEAVLGAVRARFGDPAG</sequence>
<comment type="caution">
    <text evidence="1">The sequence shown here is derived from an EMBL/GenBank/DDBJ whole genome shotgun (WGS) entry which is preliminary data.</text>
</comment>
<proteinExistence type="predicted"/>
<evidence type="ECO:0000313" key="2">
    <source>
        <dbReference type="Proteomes" id="UP001500466"/>
    </source>
</evidence>
<accession>A0ABP9HY49</accession>
<organism evidence="1 2">
    <name type="scientific">Yinghuangia aomiensis</name>
    <dbReference type="NCBI Taxonomy" id="676205"/>
    <lineage>
        <taxon>Bacteria</taxon>
        <taxon>Bacillati</taxon>
        <taxon>Actinomycetota</taxon>
        <taxon>Actinomycetes</taxon>
        <taxon>Kitasatosporales</taxon>
        <taxon>Streptomycetaceae</taxon>
        <taxon>Yinghuangia</taxon>
    </lineage>
</organism>
<dbReference type="EMBL" id="BAABHS010000023">
    <property type="protein sequence ID" value="GAA4980965.1"/>
    <property type="molecule type" value="Genomic_DNA"/>
</dbReference>
<protein>
    <recommendedName>
        <fullName evidence="3">DUF3396 domain-containing protein</fullName>
    </recommendedName>
</protein>